<evidence type="ECO:0000313" key="8">
    <source>
        <dbReference type="EMBL" id="KZT61494.1"/>
    </source>
</evidence>
<evidence type="ECO:0000256" key="3">
    <source>
        <dbReference type="ARBA" id="ARBA00022833"/>
    </source>
</evidence>
<dbReference type="InterPro" id="IPR036280">
    <property type="entry name" value="Multihaem_cyt_sf"/>
</dbReference>
<name>A0A165J7Z6_9BASI</name>
<protein>
    <recommendedName>
        <fullName evidence="7">LIM zinc-binding domain-containing protein</fullName>
    </recommendedName>
</protein>
<dbReference type="SUPFAM" id="SSF48695">
    <property type="entry name" value="Multiheme cytochromes"/>
    <property type="match status" value="1"/>
</dbReference>
<keyword evidence="2" id="KW-0677">Repeat</keyword>
<feature type="compositionally biased region" description="Low complexity" evidence="6">
    <location>
        <begin position="444"/>
        <end position="462"/>
    </location>
</feature>
<dbReference type="PROSITE" id="PS00478">
    <property type="entry name" value="LIM_DOMAIN_1"/>
    <property type="match status" value="2"/>
</dbReference>
<feature type="domain" description="LIM zinc-binding" evidence="7">
    <location>
        <begin position="325"/>
        <end position="400"/>
    </location>
</feature>
<organism evidence="8 9">
    <name type="scientific">Calocera cornea HHB12733</name>
    <dbReference type="NCBI Taxonomy" id="1353952"/>
    <lineage>
        <taxon>Eukaryota</taxon>
        <taxon>Fungi</taxon>
        <taxon>Dikarya</taxon>
        <taxon>Basidiomycota</taxon>
        <taxon>Agaricomycotina</taxon>
        <taxon>Dacrymycetes</taxon>
        <taxon>Dacrymycetales</taxon>
        <taxon>Dacrymycetaceae</taxon>
        <taxon>Calocera</taxon>
    </lineage>
</organism>
<accession>A0A165J7Z6</accession>
<dbReference type="InParanoid" id="A0A165J7Z6"/>
<dbReference type="Gene3D" id="2.10.110.10">
    <property type="entry name" value="Cysteine Rich Protein"/>
    <property type="match status" value="3"/>
</dbReference>
<dbReference type="PROSITE" id="PS50023">
    <property type="entry name" value="LIM_DOMAIN_2"/>
    <property type="match status" value="2"/>
</dbReference>
<feature type="region of interest" description="Disordered" evidence="6">
    <location>
        <begin position="432"/>
        <end position="480"/>
    </location>
</feature>
<evidence type="ECO:0000256" key="2">
    <source>
        <dbReference type="ARBA" id="ARBA00022737"/>
    </source>
</evidence>
<feature type="region of interest" description="Disordered" evidence="6">
    <location>
        <begin position="34"/>
        <end position="107"/>
    </location>
</feature>
<proteinExistence type="predicted"/>
<dbReference type="PANTHER" id="PTHR24205:SF16">
    <property type="entry name" value="GH01042P-RELATED"/>
    <property type="match status" value="1"/>
</dbReference>
<dbReference type="Pfam" id="PF00412">
    <property type="entry name" value="LIM"/>
    <property type="match status" value="2"/>
</dbReference>
<dbReference type="OrthoDB" id="1112565at2759"/>
<evidence type="ECO:0000256" key="1">
    <source>
        <dbReference type="ARBA" id="ARBA00022723"/>
    </source>
</evidence>
<evidence type="ECO:0000256" key="6">
    <source>
        <dbReference type="SAM" id="MobiDB-lite"/>
    </source>
</evidence>
<feature type="region of interest" description="Disordered" evidence="6">
    <location>
        <begin position="295"/>
        <end position="321"/>
    </location>
</feature>
<feature type="domain" description="LIM zinc-binding" evidence="7">
    <location>
        <begin position="202"/>
        <end position="266"/>
    </location>
</feature>
<dbReference type="InterPro" id="IPR001781">
    <property type="entry name" value="Znf_LIM"/>
</dbReference>
<sequence>MGFCKRCGDIINTEKCRKCGGLAVSGVVKFNASPEKTTRADRWEKKYTHRRSASPSTLQPLDPNAPINDRYPTTPSPKKRFPRPTSVDVKGGYPRPTSTFRKAVDQPPVPPIATDVIAEEVGPVVPMDDGLTLAKVHGTVLSPPAPLHCAHCNSVFPHNSTLYPLNTSSQQQPDPFVLDPETNPLAGPYACLACFTQHRSLGTCATCHKLVLPLKSEGKWITVREKVWHSRCFACQGCGIDLSKRPMVGISGDPECEDCFGKVVLKREERQASPAEKLREKGKETVSEMKGLFNTAPLTPRKAAREQSEAPTTPGAPPSNLSPSTACAICTDPLLPPPGQTAPLISAAGKQYHASCFVCCFCDKPFVKDEREGTAVFAFVGDKPAHPSCAPPVSTPAPSPKREHLSPSRTPVHMASAKPIVTSPPKVAIPLPVPVSPSKGSHTLVLPRPLSRSPSKSRPSTLFFPAPSPAGAALPRPSSPLKSPTFAAALRCPACSKSVSPMERGTVPGPGGGRWHATCLKCGAEKKVDIDEAGEDELMIDAEVLKGRGCAKKLDTGAKEAGGRVWCRRCWDDLPPTVRPASPTRMMPLSPTHTGMPMPISLSRTPSRNSTIFPRSHGRRESLALTALTPQMTGTGLRINRQLPAFTPTQGLSRQVTGTGYDTSPTKDASLAQLVKQMTGNGNASPTRRPRSVYAPAFGGLGDVMED</sequence>
<reference evidence="8 9" key="1">
    <citation type="journal article" date="2016" name="Mol. Biol. Evol.">
        <title>Comparative Genomics of Early-Diverging Mushroom-Forming Fungi Provides Insights into the Origins of Lignocellulose Decay Capabilities.</title>
        <authorList>
            <person name="Nagy L.G."/>
            <person name="Riley R."/>
            <person name="Tritt A."/>
            <person name="Adam C."/>
            <person name="Daum C."/>
            <person name="Floudas D."/>
            <person name="Sun H."/>
            <person name="Yadav J.S."/>
            <person name="Pangilinan J."/>
            <person name="Larsson K.H."/>
            <person name="Matsuura K."/>
            <person name="Barry K."/>
            <person name="Labutti K."/>
            <person name="Kuo R."/>
            <person name="Ohm R.A."/>
            <person name="Bhattacharya S.S."/>
            <person name="Shirouzu T."/>
            <person name="Yoshinaga Y."/>
            <person name="Martin F.M."/>
            <person name="Grigoriev I.V."/>
            <person name="Hibbett D.S."/>
        </authorList>
    </citation>
    <scope>NUCLEOTIDE SEQUENCE [LARGE SCALE GENOMIC DNA]</scope>
    <source>
        <strain evidence="8 9">HHB12733</strain>
    </source>
</reference>
<dbReference type="CDD" id="cd08368">
    <property type="entry name" value="LIM"/>
    <property type="match status" value="2"/>
</dbReference>
<evidence type="ECO:0000259" key="7">
    <source>
        <dbReference type="PROSITE" id="PS50023"/>
    </source>
</evidence>
<feature type="compositionally biased region" description="Basic and acidic residues" evidence="6">
    <location>
        <begin position="36"/>
        <end position="46"/>
    </location>
</feature>
<dbReference type="GO" id="GO:0046872">
    <property type="term" value="F:metal ion binding"/>
    <property type="evidence" value="ECO:0007669"/>
    <property type="project" value="UniProtKB-KW"/>
</dbReference>
<dbReference type="PANTHER" id="PTHR24205">
    <property type="entry name" value="FOUR AND A HALF LIM DOMAINS PROTEIN"/>
    <property type="match status" value="1"/>
</dbReference>
<evidence type="ECO:0000256" key="5">
    <source>
        <dbReference type="PROSITE-ProRule" id="PRU00125"/>
    </source>
</evidence>
<feature type="compositionally biased region" description="Polar residues" evidence="6">
    <location>
        <begin position="602"/>
        <end position="613"/>
    </location>
</feature>
<dbReference type="STRING" id="1353952.A0A165J7Z6"/>
<feature type="region of interest" description="Disordered" evidence="6">
    <location>
        <begin position="387"/>
        <end position="409"/>
    </location>
</feature>
<dbReference type="AlphaFoldDB" id="A0A165J7Z6"/>
<keyword evidence="4 5" id="KW-0440">LIM domain</keyword>
<keyword evidence="9" id="KW-1185">Reference proteome</keyword>
<dbReference type="GO" id="GO:0030695">
    <property type="term" value="F:GTPase regulator activity"/>
    <property type="evidence" value="ECO:0007669"/>
    <property type="project" value="UniProtKB-ARBA"/>
</dbReference>
<keyword evidence="1 5" id="KW-0479">Metal-binding</keyword>
<feature type="compositionally biased region" description="Pro residues" evidence="6">
    <location>
        <begin position="389"/>
        <end position="399"/>
    </location>
</feature>
<keyword evidence="3 5" id="KW-0862">Zinc</keyword>
<dbReference type="Proteomes" id="UP000076842">
    <property type="component" value="Unassembled WGS sequence"/>
</dbReference>
<feature type="region of interest" description="Disordered" evidence="6">
    <location>
        <begin position="599"/>
        <end position="618"/>
    </location>
</feature>
<evidence type="ECO:0000313" key="9">
    <source>
        <dbReference type="Proteomes" id="UP000076842"/>
    </source>
</evidence>
<dbReference type="SMART" id="SM00132">
    <property type="entry name" value="LIM"/>
    <property type="match status" value="2"/>
</dbReference>
<evidence type="ECO:0000256" key="4">
    <source>
        <dbReference type="ARBA" id="ARBA00023038"/>
    </source>
</evidence>
<gene>
    <name evidence="8" type="ORF">CALCODRAFT_514782</name>
</gene>
<dbReference type="EMBL" id="KV423923">
    <property type="protein sequence ID" value="KZT61494.1"/>
    <property type="molecule type" value="Genomic_DNA"/>
</dbReference>